<organism evidence="6">
    <name type="scientific">bioreactor metagenome</name>
    <dbReference type="NCBI Taxonomy" id="1076179"/>
    <lineage>
        <taxon>unclassified sequences</taxon>
        <taxon>metagenomes</taxon>
        <taxon>ecological metagenomes</taxon>
    </lineage>
</organism>
<comment type="cofactor">
    <cofactor evidence="1">
        <name>Mg(2+)</name>
        <dbReference type="ChEBI" id="CHEBI:18420"/>
    </cofactor>
</comment>
<keyword evidence="2" id="KW-0479">Metal-binding</keyword>
<dbReference type="Gene3D" id="3.20.20.370">
    <property type="entry name" value="Glycoside hydrolase/deacetylase"/>
    <property type="match status" value="1"/>
</dbReference>
<dbReference type="GO" id="GO:0016787">
    <property type="term" value="F:hydrolase activity"/>
    <property type="evidence" value="ECO:0007669"/>
    <property type="project" value="UniProtKB-KW"/>
</dbReference>
<keyword evidence="5" id="KW-0119">Carbohydrate metabolism</keyword>
<proteinExistence type="predicted"/>
<dbReference type="PANTHER" id="PTHR31609:SF1">
    <property type="entry name" value="CARBOHYDRATE DEACETYLASE"/>
    <property type="match status" value="1"/>
</dbReference>
<dbReference type="InterPro" id="IPR011330">
    <property type="entry name" value="Glyco_hydro/deAcase_b/a-brl"/>
</dbReference>
<evidence type="ECO:0000256" key="4">
    <source>
        <dbReference type="ARBA" id="ARBA00022842"/>
    </source>
</evidence>
<dbReference type="EC" id="3.5.1.-" evidence="6"/>
<evidence type="ECO:0000313" key="6">
    <source>
        <dbReference type="EMBL" id="MPL67056.1"/>
    </source>
</evidence>
<dbReference type="SUPFAM" id="SSF88713">
    <property type="entry name" value="Glycoside hydrolase/deacetylase"/>
    <property type="match status" value="1"/>
</dbReference>
<evidence type="ECO:0000256" key="5">
    <source>
        <dbReference type="ARBA" id="ARBA00023277"/>
    </source>
</evidence>
<dbReference type="CDD" id="cd10808">
    <property type="entry name" value="YdjC"/>
    <property type="match status" value="1"/>
</dbReference>
<dbReference type="PANTHER" id="PTHR31609">
    <property type="entry name" value="YDJC DEACETYLASE FAMILY MEMBER"/>
    <property type="match status" value="1"/>
</dbReference>
<evidence type="ECO:0000256" key="3">
    <source>
        <dbReference type="ARBA" id="ARBA00022801"/>
    </source>
</evidence>
<reference evidence="6" key="1">
    <citation type="submission" date="2019-08" db="EMBL/GenBank/DDBJ databases">
        <authorList>
            <person name="Kucharzyk K."/>
            <person name="Murdoch R.W."/>
            <person name="Higgins S."/>
            <person name="Loffler F."/>
        </authorList>
    </citation>
    <scope>NUCLEOTIDE SEQUENCE</scope>
</reference>
<dbReference type="AlphaFoldDB" id="A0A644TJE2"/>
<name>A0A644TJE2_9ZZZZ</name>
<comment type="caution">
    <text evidence="6">The sequence shown here is derived from an EMBL/GenBank/DDBJ whole genome shotgun (WGS) entry which is preliminary data.</text>
</comment>
<dbReference type="InterPro" id="IPR006879">
    <property type="entry name" value="YdjC-like"/>
</dbReference>
<dbReference type="EMBL" id="VSSQ01000035">
    <property type="protein sequence ID" value="MPL67056.1"/>
    <property type="molecule type" value="Genomic_DNA"/>
</dbReference>
<protein>
    <submittedName>
        <fullName evidence="6">Chitooligosaccharide deacetylase</fullName>
        <ecNumber evidence="6">3.5.1.-</ecNumber>
    </submittedName>
</protein>
<dbReference type="GO" id="GO:0019213">
    <property type="term" value="F:deacetylase activity"/>
    <property type="evidence" value="ECO:0007669"/>
    <property type="project" value="TreeGrafter"/>
</dbReference>
<dbReference type="GO" id="GO:0005975">
    <property type="term" value="P:carbohydrate metabolic process"/>
    <property type="evidence" value="ECO:0007669"/>
    <property type="project" value="InterPro"/>
</dbReference>
<gene>
    <name evidence="6" type="primary">chbG_2</name>
    <name evidence="6" type="ORF">SDC9_12746</name>
</gene>
<keyword evidence="3 6" id="KW-0378">Hydrolase</keyword>
<dbReference type="Pfam" id="PF04794">
    <property type="entry name" value="YdjC"/>
    <property type="match status" value="1"/>
</dbReference>
<evidence type="ECO:0000256" key="1">
    <source>
        <dbReference type="ARBA" id="ARBA00001946"/>
    </source>
</evidence>
<evidence type="ECO:0000256" key="2">
    <source>
        <dbReference type="ARBA" id="ARBA00022723"/>
    </source>
</evidence>
<sequence length="285" mass="31507">MKKLIINADDFGLHEEINNGIIRCFQEGCLTSTSLMCGASAFNNAVALLKNNEGLGVGVHLTLVGGVAPVLPVEEVKSLVDENGLFFSDYTVFIKNFYLGKVKKNEIKRELEAQLLKAASTGLKFTHVDSHQHLHVLPGIVPIVISLCRQFDIHAVRLPGESYLEDYGYKTVWSRKVGKFGLTFCSKLAARQFAAAGLLSPTQFFGMIAGGNISVPVVKKFIASLQEGTGEIMTHPGNSQNILEELYSWGYHWEQERDTFVDENIKKEIAVQHISLINFGGLTYE</sequence>
<dbReference type="GO" id="GO:0046872">
    <property type="term" value="F:metal ion binding"/>
    <property type="evidence" value="ECO:0007669"/>
    <property type="project" value="UniProtKB-KW"/>
</dbReference>
<accession>A0A644TJE2</accession>
<keyword evidence="4" id="KW-0460">Magnesium</keyword>